<dbReference type="AlphaFoldDB" id="A0A0C3QPG2"/>
<dbReference type="Proteomes" id="UP000054248">
    <property type="component" value="Unassembled WGS sequence"/>
</dbReference>
<evidence type="ECO:0000313" key="2">
    <source>
        <dbReference type="Proteomes" id="UP000054248"/>
    </source>
</evidence>
<sequence>MNPAGQLSLIGVLRSPWPGFGGDAWETELGTVRCDDQLELRTPKRSRCHHATTITRFSYEARAHIYLLYKKSRQIPGGDTESSMIVARELASKFIYLALPIELPQNNQRPKICSSGCAPWIGSHKYT</sequence>
<dbReference type="EMBL" id="KN822975">
    <property type="protein sequence ID" value="KIO30171.1"/>
    <property type="molecule type" value="Genomic_DNA"/>
</dbReference>
<protein>
    <submittedName>
        <fullName evidence="1">Uncharacterized protein</fullName>
    </submittedName>
</protein>
<reference evidence="2" key="2">
    <citation type="submission" date="2015-01" db="EMBL/GenBank/DDBJ databases">
        <title>Evolutionary Origins and Diversification of the Mycorrhizal Mutualists.</title>
        <authorList>
            <consortium name="DOE Joint Genome Institute"/>
            <consortium name="Mycorrhizal Genomics Consortium"/>
            <person name="Kohler A."/>
            <person name="Kuo A."/>
            <person name="Nagy L.G."/>
            <person name="Floudas D."/>
            <person name="Copeland A."/>
            <person name="Barry K.W."/>
            <person name="Cichocki N."/>
            <person name="Veneault-Fourrey C."/>
            <person name="LaButti K."/>
            <person name="Lindquist E.A."/>
            <person name="Lipzen A."/>
            <person name="Lundell T."/>
            <person name="Morin E."/>
            <person name="Murat C."/>
            <person name="Riley R."/>
            <person name="Ohm R."/>
            <person name="Sun H."/>
            <person name="Tunlid A."/>
            <person name="Henrissat B."/>
            <person name="Grigoriev I.V."/>
            <person name="Hibbett D.S."/>
            <person name="Martin F."/>
        </authorList>
    </citation>
    <scope>NUCLEOTIDE SEQUENCE [LARGE SCALE GENOMIC DNA]</scope>
    <source>
        <strain evidence="2">MUT 4182</strain>
    </source>
</reference>
<proteinExistence type="predicted"/>
<name>A0A0C3QPG2_9AGAM</name>
<reference evidence="1 2" key="1">
    <citation type="submission" date="2014-04" db="EMBL/GenBank/DDBJ databases">
        <authorList>
            <consortium name="DOE Joint Genome Institute"/>
            <person name="Kuo A."/>
            <person name="Girlanda M."/>
            <person name="Perotto S."/>
            <person name="Kohler A."/>
            <person name="Nagy L.G."/>
            <person name="Floudas D."/>
            <person name="Copeland A."/>
            <person name="Barry K.W."/>
            <person name="Cichocki N."/>
            <person name="Veneault-Fourrey C."/>
            <person name="LaButti K."/>
            <person name="Lindquist E.A."/>
            <person name="Lipzen A."/>
            <person name="Lundell T."/>
            <person name="Morin E."/>
            <person name="Murat C."/>
            <person name="Sun H."/>
            <person name="Tunlid A."/>
            <person name="Henrissat B."/>
            <person name="Grigoriev I.V."/>
            <person name="Hibbett D.S."/>
            <person name="Martin F."/>
            <person name="Nordberg H.P."/>
            <person name="Cantor M.N."/>
            <person name="Hua S.X."/>
        </authorList>
    </citation>
    <scope>NUCLEOTIDE SEQUENCE [LARGE SCALE GENOMIC DNA]</scope>
    <source>
        <strain evidence="1 2">MUT 4182</strain>
    </source>
</reference>
<evidence type="ECO:0000313" key="1">
    <source>
        <dbReference type="EMBL" id="KIO30171.1"/>
    </source>
</evidence>
<dbReference type="HOGENOM" id="CLU_1972095_0_0_1"/>
<keyword evidence="2" id="KW-1185">Reference proteome</keyword>
<accession>A0A0C3QPG2</accession>
<gene>
    <name evidence="1" type="ORF">M407DRAFT_20838</name>
</gene>
<organism evidence="1 2">
    <name type="scientific">Tulasnella calospora MUT 4182</name>
    <dbReference type="NCBI Taxonomy" id="1051891"/>
    <lineage>
        <taxon>Eukaryota</taxon>
        <taxon>Fungi</taxon>
        <taxon>Dikarya</taxon>
        <taxon>Basidiomycota</taxon>
        <taxon>Agaricomycotina</taxon>
        <taxon>Agaricomycetes</taxon>
        <taxon>Cantharellales</taxon>
        <taxon>Tulasnellaceae</taxon>
        <taxon>Tulasnella</taxon>
    </lineage>
</organism>